<dbReference type="UniPathway" id="UPA00344"/>
<dbReference type="InterPro" id="IPR006638">
    <property type="entry name" value="Elp3/MiaA/NifB-like_rSAM"/>
</dbReference>
<dbReference type="Gene3D" id="3.20.20.70">
    <property type="entry name" value="Aldolase class I"/>
    <property type="match status" value="1"/>
</dbReference>
<dbReference type="InterPro" id="IPR000385">
    <property type="entry name" value="MoaA_NifB_PqqE_Fe-S-bd_CS"/>
</dbReference>
<dbReference type="SFLD" id="SFLDG01067">
    <property type="entry name" value="SPASM/twitch_domain_containing"/>
    <property type="match status" value="1"/>
</dbReference>
<dbReference type="NCBIfam" id="NF001199">
    <property type="entry name" value="PRK00164.2-1"/>
    <property type="match status" value="1"/>
</dbReference>
<keyword evidence="7" id="KW-0408">Iron</keyword>
<dbReference type="InterPro" id="IPR013785">
    <property type="entry name" value="Aldolase_TIM"/>
</dbReference>
<evidence type="ECO:0000259" key="13">
    <source>
        <dbReference type="PROSITE" id="PS51918"/>
    </source>
</evidence>
<keyword evidence="3" id="KW-0004">4Fe-4S</keyword>
<dbReference type="EC" id="4.1.99.22" evidence="2"/>
<dbReference type="PROSITE" id="PS51918">
    <property type="entry name" value="RADICAL_SAM"/>
    <property type="match status" value="1"/>
</dbReference>
<dbReference type="InterPro" id="IPR058240">
    <property type="entry name" value="rSAM_sf"/>
</dbReference>
<reference evidence="14" key="1">
    <citation type="submission" date="2018-05" db="EMBL/GenBank/DDBJ databases">
        <authorList>
            <person name="Lanie J.A."/>
            <person name="Ng W.-L."/>
            <person name="Kazmierczak K.M."/>
            <person name="Andrzejewski T.M."/>
            <person name="Davidsen T.M."/>
            <person name="Wayne K.J."/>
            <person name="Tettelin H."/>
            <person name="Glass J.I."/>
            <person name="Rusch D."/>
            <person name="Podicherti R."/>
            <person name="Tsui H.-C.T."/>
            <person name="Winkler M.E."/>
        </authorList>
    </citation>
    <scope>NUCLEOTIDE SEQUENCE</scope>
</reference>
<dbReference type="InterPro" id="IPR050105">
    <property type="entry name" value="MoCo_biosynth_MoaA/MoaC"/>
</dbReference>
<dbReference type="GO" id="GO:0046872">
    <property type="term" value="F:metal ion binding"/>
    <property type="evidence" value="ECO:0007669"/>
    <property type="project" value="UniProtKB-KW"/>
</dbReference>
<protein>
    <recommendedName>
        <fullName evidence="2">GTP 3',8-cyclase</fullName>
        <ecNumber evidence="2">4.1.99.22</ecNumber>
    </recommendedName>
</protein>
<dbReference type="Pfam" id="PF06463">
    <property type="entry name" value="Mob_synth_C"/>
    <property type="match status" value="1"/>
</dbReference>
<evidence type="ECO:0000313" key="14">
    <source>
        <dbReference type="EMBL" id="SVA83289.1"/>
    </source>
</evidence>
<dbReference type="CDD" id="cd21117">
    <property type="entry name" value="Twitch_MoaA"/>
    <property type="match status" value="1"/>
</dbReference>
<evidence type="ECO:0000256" key="4">
    <source>
        <dbReference type="ARBA" id="ARBA00022691"/>
    </source>
</evidence>
<evidence type="ECO:0000256" key="8">
    <source>
        <dbReference type="ARBA" id="ARBA00023014"/>
    </source>
</evidence>
<dbReference type="InterPro" id="IPR013483">
    <property type="entry name" value="MoaA"/>
</dbReference>
<dbReference type="GO" id="GO:0006777">
    <property type="term" value="P:Mo-molybdopterin cofactor biosynthetic process"/>
    <property type="evidence" value="ECO:0007669"/>
    <property type="project" value="UniProtKB-KW"/>
</dbReference>
<dbReference type="GO" id="GO:0061798">
    <property type="term" value="F:GTP 3',8'-cyclase activity"/>
    <property type="evidence" value="ECO:0007669"/>
    <property type="project" value="UniProtKB-EC"/>
</dbReference>
<dbReference type="GO" id="GO:0061799">
    <property type="term" value="F:cyclic pyranopterin monophosphate synthase activity"/>
    <property type="evidence" value="ECO:0007669"/>
    <property type="project" value="TreeGrafter"/>
</dbReference>
<evidence type="ECO:0000256" key="3">
    <source>
        <dbReference type="ARBA" id="ARBA00022485"/>
    </source>
</evidence>
<keyword evidence="6" id="KW-0547">Nucleotide-binding</keyword>
<dbReference type="SMART" id="SM00729">
    <property type="entry name" value="Elp3"/>
    <property type="match status" value="1"/>
</dbReference>
<dbReference type="SUPFAM" id="SSF102114">
    <property type="entry name" value="Radical SAM enzymes"/>
    <property type="match status" value="1"/>
</dbReference>
<comment type="cofactor">
    <cofactor evidence="1">
        <name>[4Fe-4S] cluster</name>
        <dbReference type="ChEBI" id="CHEBI:49883"/>
    </cofactor>
</comment>
<keyword evidence="10" id="KW-0501">Molybdenum cofactor biosynthesis</keyword>
<feature type="domain" description="Radical SAM core" evidence="13">
    <location>
        <begin position="8"/>
        <end position="231"/>
    </location>
</feature>
<keyword evidence="4" id="KW-0949">S-adenosyl-L-methionine</keyword>
<organism evidence="14">
    <name type="scientific">marine metagenome</name>
    <dbReference type="NCBI Taxonomy" id="408172"/>
    <lineage>
        <taxon>unclassified sequences</taxon>
        <taxon>metagenomes</taxon>
        <taxon>ecological metagenomes</taxon>
    </lineage>
</organism>
<evidence type="ECO:0000256" key="7">
    <source>
        <dbReference type="ARBA" id="ARBA00023004"/>
    </source>
</evidence>
<dbReference type="InterPro" id="IPR007197">
    <property type="entry name" value="rSAM"/>
</dbReference>
<comment type="catalytic activity">
    <reaction evidence="12">
        <text>GTP + AH2 + S-adenosyl-L-methionine = (8S)-3',8-cyclo-7,8-dihydroguanosine 5'-triphosphate + 5'-deoxyadenosine + L-methionine + A + H(+)</text>
        <dbReference type="Rhea" id="RHEA:49576"/>
        <dbReference type="ChEBI" id="CHEBI:13193"/>
        <dbReference type="ChEBI" id="CHEBI:15378"/>
        <dbReference type="ChEBI" id="CHEBI:17319"/>
        <dbReference type="ChEBI" id="CHEBI:17499"/>
        <dbReference type="ChEBI" id="CHEBI:37565"/>
        <dbReference type="ChEBI" id="CHEBI:57844"/>
        <dbReference type="ChEBI" id="CHEBI:59789"/>
        <dbReference type="ChEBI" id="CHEBI:131766"/>
        <dbReference type="EC" id="4.1.99.22"/>
    </reaction>
</comment>
<dbReference type="NCBIfam" id="TIGR02666">
    <property type="entry name" value="moaA"/>
    <property type="match status" value="1"/>
</dbReference>
<dbReference type="GO" id="GO:0051539">
    <property type="term" value="F:4 iron, 4 sulfur cluster binding"/>
    <property type="evidence" value="ECO:0007669"/>
    <property type="project" value="UniProtKB-KW"/>
</dbReference>
<proteinExistence type="inferred from homology"/>
<keyword evidence="9" id="KW-0342">GTP-binding</keyword>
<evidence type="ECO:0000256" key="2">
    <source>
        <dbReference type="ARBA" id="ARBA00012167"/>
    </source>
</evidence>
<gene>
    <name evidence="14" type="ORF">METZ01_LOCUS136143</name>
</gene>
<dbReference type="EMBL" id="UINC01019649">
    <property type="protein sequence ID" value="SVA83289.1"/>
    <property type="molecule type" value="Genomic_DNA"/>
</dbReference>
<dbReference type="InterPro" id="IPR040064">
    <property type="entry name" value="MoaA-like"/>
</dbReference>
<dbReference type="AlphaFoldDB" id="A0A381Z282"/>
<keyword evidence="8" id="KW-0411">Iron-sulfur</keyword>
<dbReference type="HAMAP" id="MF_01225_B">
    <property type="entry name" value="MoaA_B"/>
    <property type="match status" value="1"/>
</dbReference>
<dbReference type="GO" id="GO:0005525">
    <property type="term" value="F:GTP binding"/>
    <property type="evidence" value="ECO:0007669"/>
    <property type="project" value="UniProtKB-KW"/>
</dbReference>
<dbReference type="PROSITE" id="PS01305">
    <property type="entry name" value="MOAA_NIFB_PQQE"/>
    <property type="match status" value="1"/>
</dbReference>
<dbReference type="PANTHER" id="PTHR22960">
    <property type="entry name" value="MOLYBDOPTERIN COFACTOR SYNTHESIS PROTEIN A"/>
    <property type="match status" value="1"/>
</dbReference>
<dbReference type="SFLD" id="SFLDS00029">
    <property type="entry name" value="Radical_SAM"/>
    <property type="match status" value="1"/>
</dbReference>
<sequence length="327" mass="36802">MGRELVDLFGRVHRDFRISVTDRCNFRCQYCMPEEGLDWLKREELLTFEEIIRVTKILVENYGIHSVRLTGGEPTLRANLSDLISMLSELPIEIALTTNGITLEKNAHLLRSAGLSRINISIDSLKAEKFKEITHRDEMRKVIAGIEASLEAGFSPVKINVVAMRGVNDDEILDFAKFGRDRSVIVRFIEFMPLDADENWSTSSVISQEEIFSTINSVYPLEAVERSNAPASRFRYIDGQGEIGIVASVTQKFCSSCDRIRITADGQFRNCLFSNEEFDLKEALRSGSSDREICELLELAVLAKREGHGIGNVDFIRPARSMSQIGG</sequence>
<evidence type="ECO:0000256" key="6">
    <source>
        <dbReference type="ARBA" id="ARBA00022741"/>
    </source>
</evidence>
<dbReference type="SFLD" id="SFLDG01386">
    <property type="entry name" value="main_SPASM_domain-containing"/>
    <property type="match status" value="1"/>
</dbReference>
<evidence type="ECO:0000256" key="12">
    <source>
        <dbReference type="ARBA" id="ARBA00048697"/>
    </source>
</evidence>
<dbReference type="SFLD" id="SFLDG01383">
    <property type="entry name" value="cyclic_pyranopterin_phosphate"/>
    <property type="match status" value="1"/>
</dbReference>
<evidence type="ECO:0000256" key="5">
    <source>
        <dbReference type="ARBA" id="ARBA00022723"/>
    </source>
</evidence>
<name>A0A381Z282_9ZZZZ</name>
<accession>A0A381Z282</accession>
<evidence type="ECO:0000256" key="10">
    <source>
        <dbReference type="ARBA" id="ARBA00023150"/>
    </source>
</evidence>
<dbReference type="CDD" id="cd01335">
    <property type="entry name" value="Radical_SAM"/>
    <property type="match status" value="1"/>
</dbReference>
<dbReference type="Pfam" id="PF04055">
    <property type="entry name" value="Radical_SAM"/>
    <property type="match status" value="1"/>
</dbReference>
<evidence type="ECO:0000256" key="9">
    <source>
        <dbReference type="ARBA" id="ARBA00023134"/>
    </source>
</evidence>
<keyword evidence="11" id="KW-0456">Lyase</keyword>
<evidence type="ECO:0000256" key="11">
    <source>
        <dbReference type="ARBA" id="ARBA00023239"/>
    </source>
</evidence>
<dbReference type="InterPro" id="IPR010505">
    <property type="entry name" value="MoaA_twitch"/>
</dbReference>
<keyword evidence="5" id="KW-0479">Metal-binding</keyword>
<dbReference type="PANTHER" id="PTHR22960:SF0">
    <property type="entry name" value="MOLYBDENUM COFACTOR BIOSYNTHESIS PROTEIN 1"/>
    <property type="match status" value="1"/>
</dbReference>
<evidence type="ECO:0000256" key="1">
    <source>
        <dbReference type="ARBA" id="ARBA00001966"/>
    </source>
</evidence>